<evidence type="ECO:0000313" key="9">
    <source>
        <dbReference type="Proteomes" id="UP000596092"/>
    </source>
</evidence>
<evidence type="ECO:0000256" key="5">
    <source>
        <dbReference type="ARBA" id="ARBA00022842"/>
    </source>
</evidence>
<evidence type="ECO:0000256" key="6">
    <source>
        <dbReference type="PIRSR" id="PIRSR017340-1"/>
    </source>
</evidence>
<comment type="similarity">
    <text evidence="2">Belongs to the Nudix hydrolase family.</text>
</comment>
<proteinExistence type="inferred from homology"/>
<dbReference type="RefSeq" id="WP_199261234.1">
    <property type="nucleotide sequence ID" value="NZ_CP054140.1"/>
</dbReference>
<keyword evidence="9" id="KW-1185">Reference proteome</keyword>
<dbReference type="InterPro" id="IPR000086">
    <property type="entry name" value="NUDIX_hydrolase_dom"/>
</dbReference>
<dbReference type="InterPro" id="IPR015797">
    <property type="entry name" value="NUDIX_hydrolase-like_dom_sf"/>
</dbReference>
<evidence type="ECO:0000256" key="4">
    <source>
        <dbReference type="ARBA" id="ARBA00022801"/>
    </source>
</evidence>
<comment type="cofactor">
    <cofactor evidence="1">
        <name>Mg(2+)</name>
        <dbReference type="ChEBI" id="CHEBI:18420"/>
    </cofactor>
</comment>
<reference evidence="8 9" key="1">
    <citation type="submission" date="2020-05" db="EMBL/GenBank/DDBJ databases">
        <title>Complete genome of Desulfobulbus oligotrophicus.</title>
        <authorList>
            <person name="Podar M."/>
        </authorList>
    </citation>
    <scope>NUCLEOTIDE SEQUENCE [LARGE SCALE GENOMIC DNA]</scope>
    <source>
        <strain evidence="8 9">Prop6</strain>
    </source>
</reference>
<dbReference type="KEGG" id="dog:HP555_07785"/>
<feature type="binding site" evidence="6">
    <location>
        <position position="90"/>
    </location>
    <ligand>
        <name>Mg(2+)</name>
        <dbReference type="ChEBI" id="CHEBI:18420"/>
    </ligand>
</feature>
<accession>A0A7T6AQG8</accession>
<evidence type="ECO:0000259" key="7">
    <source>
        <dbReference type="PROSITE" id="PS51462"/>
    </source>
</evidence>
<feature type="binding site" evidence="6">
    <location>
        <position position="86"/>
    </location>
    <ligand>
        <name>Mg(2+)</name>
        <dbReference type="ChEBI" id="CHEBI:18420"/>
    </ligand>
</feature>
<dbReference type="PROSITE" id="PS51462">
    <property type="entry name" value="NUDIX"/>
    <property type="match status" value="1"/>
</dbReference>
<dbReference type="CDD" id="cd04697">
    <property type="entry name" value="NUDIX_Hydrolase"/>
    <property type="match status" value="1"/>
</dbReference>
<dbReference type="SUPFAM" id="SSF55811">
    <property type="entry name" value="Nudix"/>
    <property type="match status" value="1"/>
</dbReference>
<dbReference type="InterPro" id="IPR020084">
    <property type="entry name" value="NUDIX_hydrolase_CS"/>
</dbReference>
<name>A0A7T6AQG8_9BACT</name>
<protein>
    <submittedName>
        <fullName evidence="8">NUDIX domain-containing protein</fullName>
    </submittedName>
</protein>
<evidence type="ECO:0000256" key="2">
    <source>
        <dbReference type="ARBA" id="ARBA00005582"/>
    </source>
</evidence>
<keyword evidence="5 6" id="KW-0460">Magnesium</keyword>
<dbReference type="InterPro" id="IPR024195">
    <property type="entry name" value="NUDIX_hydrolase_YfcD_pred"/>
</dbReference>
<dbReference type="PANTHER" id="PTHR10885">
    <property type="entry name" value="ISOPENTENYL-DIPHOSPHATE DELTA-ISOMERASE"/>
    <property type="match status" value="1"/>
</dbReference>
<dbReference type="GO" id="GO:0046872">
    <property type="term" value="F:metal ion binding"/>
    <property type="evidence" value="ECO:0007669"/>
    <property type="project" value="UniProtKB-KW"/>
</dbReference>
<dbReference type="AlphaFoldDB" id="A0A7T6AQG8"/>
<feature type="domain" description="Nudix hydrolase" evidence="7">
    <location>
        <begin position="33"/>
        <end position="161"/>
    </location>
</feature>
<dbReference type="Proteomes" id="UP000596092">
    <property type="component" value="Chromosome"/>
</dbReference>
<evidence type="ECO:0000256" key="1">
    <source>
        <dbReference type="ARBA" id="ARBA00001946"/>
    </source>
</evidence>
<dbReference type="EMBL" id="CP054140">
    <property type="protein sequence ID" value="QQG65768.1"/>
    <property type="molecule type" value="Genomic_DNA"/>
</dbReference>
<evidence type="ECO:0000313" key="8">
    <source>
        <dbReference type="EMBL" id="QQG65768.1"/>
    </source>
</evidence>
<sequence length="166" mass="19278">MPATPDQELIEIVDQENISLGVTTRSVMRQQNLLHRASYVLVFNRTGELFIHQRTLNKDIYPGYWDIAASGVVLAGETYQECALREVREELGIGDVRLRHLFDQYYEDSHNRVWGRVYCCTSEGPFILQPEEITRGHFIHPSQLRILQQKEPVTPDSVMIFSRLPY</sequence>
<keyword evidence="3 6" id="KW-0479">Metal-binding</keyword>
<organism evidence="8 9">
    <name type="scientific">Desulfobulbus oligotrophicus</name>
    <dbReference type="NCBI Taxonomy" id="1909699"/>
    <lineage>
        <taxon>Bacteria</taxon>
        <taxon>Pseudomonadati</taxon>
        <taxon>Thermodesulfobacteriota</taxon>
        <taxon>Desulfobulbia</taxon>
        <taxon>Desulfobulbales</taxon>
        <taxon>Desulfobulbaceae</taxon>
        <taxon>Desulfobulbus</taxon>
    </lineage>
</organism>
<dbReference type="PROSITE" id="PS00893">
    <property type="entry name" value="NUDIX_BOX"/>
    <property type="match status" value="1"/>
</dbReference>
<dbReference type="PIRSF" id="PIRSF017340">
    <property type="entry name" value="Nudix_hydro"/>
    <property type="match status" value="1"/>
</dbReference>
<dbReference type="Pfam" id="PF00293">
    <property type="entry name" value="NUDIX"/>
    <property type="match status" value="1"/>
</dbReference>
<dbReference type="GO" id="GO:0016817">
    <property type="term" value="F:hydrolase activity, acting on acid anhydrides"/>
    <property type="evidence" value="ECO:0007669"/>
    <property type="project" value="InterPro"/>
</dbReference>
<dbReference type="Gene3D" id="3.90.79.10">
    <property type="entry name" value="Nucleoside Triphosphate Pyrophosphohydrolase"/>
    <property type="match status" value="1"/>
</dbReference>
<evidence type="ECO:0000256" key="3">
    <source>
        <dbReference type="ARBA" id="ARBA00022723"/>
    </source>
</evidence>
<keyword evidence="4" id="KW-0378">Hydrolase</keyword>
<gene>
    <name evidence="8" type="ORF">HP555_07785</name>
</gene>
<dbReference type="PANTHER" id="PTHR10885:SF0">
    <property type="entry name" value="ISOPENTENYL-DIPHOSPHATE DELTA-ISOMERASE"/>
    <property type="match status" value="1"/>
</dbReference>